<dbReference type="GO" id="GO:0016279">
    <property type="term" value="F:protein-lysine N-methyltransferase activity"/>
    <property type="evidence" value="ECO:0007669"/>
    <property type="project" value="InterPro"/>
</dbReference>
<proteinExistence type="predicted"/>
<protein>
    <submittedName>
        <fullName evidence="5">SAM-dependent methyltransferase</fullName>
    </submittedName>
</protein>
<accession>A0A075HNM6</accession>
<dbReference type="Pfam" id="PF13649">
    <property type="entry name" value="Methyltransf_25"/>
    <property type="match status" value="1"/>
</dbReference>
<dbReference type="CDD" id="cd02440">
    <property type="entry name" value="AdoMet_MTases"/>
    <property type="match status" value="1"/>
</dbReference>
<dbReference type="SUPFAM" id="SSF53335">
    <property type="entry name" value="S-adenosyl-L-methionine-dependent methyltransferases"/>
    <property type="match status" value="1"/>
</dbReference>
<evidence type="ECO:0000313" key="5">
    <source>
        <dbReference type="EMBL" id="AIF18016.1"/>
    </source>
</evidence>
<keyword evidence="2 5" id="KW-0808">Transferase</keyword>
<dbReference type="InterPro" id="IPR029063">
    <property type="entry name" value="SAM-dependent_MTases_sf"/>
</dbReference>
<dbReference type="EMBL" id="KF901098">
    <property type="protein sequence ID" value="AIF18016.1"/>
    <property type="molecule type" value="Genomic_DNA"/>
</dbReference>
<dbReference type="InterPro" id="IPR041698">
    <property type="entry name" value="Methyltransf_25"/>
</dbReference>
<evidence type="ECO:0000259" key="4">
    <source>
        <dbReference type="Pfam" id="PF13649"/>
    </source>
</evidence>
<dbReference type="Gene3D" id="3.40.50.150">
    <property type="entry name" value="Vaccinia Virus protein VP39"/>
    <property type="match status" value="1"/>
</dbReference>
<evidence type="ECO:0000256" key="1">
    <source>
        <dbReference type="ARBA" id="ARBA00022603"/>
    </source>
</evidence>
<evidence type="ECO:0000256" key="3">
    <source>
        <dbReference type="ARBA" id="ARBA00022691"/>
    </source>
</evidence>
<keyword evidence="1 5" id="KW-0489">Methyltransferase</keyword>
<dbReference type="PANTHER" id="PTHR13610">
    <property type="entry name" value="METHYLTRANSFERASE DOMAIN-CONTAINING PROTEIN"/>
    <property type="match status" value="1"/>
</dbReference>
<evidence type="ECO:0000256" key="2">
    <source>
        <dbReference type="ARBA" id="ARBA00022679"/>
    </source>
</evidence>
<dbReference type="PANTHER" id="PTHR13610:SF11">
    <property type="entry name" value="METHYLTRANSFERASE DOMAIN-CONTAINING PROTEIN"/>
    <property type="match status" value="1"/>
</dbReference>
<keyword evidence="3" id="KW-0949">S-adenosyl-L-methionine</keyword>
<name>A0A075HNM6_9ARCH</name>
<dbReference type="AlphaFoldDB" id="A0A075HNM6"/>
<organism evidence="5">
    <name type="scientific">uncultured marine thaumarchaeote KM3_79_H09</name>
    <dbReference type="NCBI Taxonomy" id="1456299"/>
    <lineage>
        <taxon>Archaea</taxon>
        <taxon>Nitrososphaerota</taxon>
        <taxon>environmental samples</taxon>
    </lineage>
</organism>
<dbReference type="GO" id="GO:0032259">
    <property type="term" value="P:methylation"/>
    <property type="evidence" value="ECO:0007669"/>
    <property type="project" value="UniProtKB-KW"/>
</dbReference>
<dbReference type="InterPro" id="IPR026170">
    <property type="entry name" value="FAM173A/B"/>
</dbReference>
<reference evidence="5" key="1">
    <citation type="journal article" date="2014" name="Genome Biol. Evol.">
        <title>Pangenome evidence for extensive interdomain horizontal transfer affecting lineage core and shell genes in uncultured planktonic thaumarchaeota and euryarchaeota.</title>
        <authorList>
            <person name="Deschamps P."/>
            <person name="Zivanovic Y."/>
            <person name="Moreira D."/>
            <person name="Rodriguez-Valera F."/>
            <person name="Lopez-Garcia P."/>
        </authorList>
    </citation>
    <scope>NUCLEOTIDE SEQUENCE</scope>
</reference>
<feature type="domain" description="Methyltransferase" evidence="4">
    <location>
        <begin position="45"/>
        <end position="111"/>
    </location>
</feature>
<sequence>MKIEDYLTTLPESILSGEDVQLPKQAFREIFKFANLRNDDVFYHLGCGDGTGLVIAKEEFNAEKIIGIDISKEKTDAASKLVKEKNYSNIKIINEDIVNSHFDDADVILFWFVDDSIIEKIMPKFSKLKQGVRIITIWGPLPGCLPEQVEFPYIMNKVPFTKAKDLKEQLLSIFNVKCIDFVTSWEFAERYTKAIGRDNPENDRFLTIIQSLIIWINAKNLGVSCENDMPEPIKNYISILKKFFNIEIEHLLK</sequence>